<dbReference type="InterPro" id="IPR036977">
    <property type="entry name" value="DNA_primase_Znf_CHC2"/>
</dbReference>
<evidence type="ECO:0000256" key="1">
    <source>
        <dbReference type="SAM" id="MobiDB-lite"/>
    </source>
</evidence>
<dbReference type="InterPro" id="IPR055570">
    <property type="entry name" value="DUF7146"/>
</dbReference>
<comment type="caution">
    <text evidence="3">The sequence shown here is derived from an EMBL/GenBank/DDBJ whole genome shotgun (WGS) entry which is preliminary data.</text>
</comment>
<dbReference type="Proteomes" id="UP000318801">
    <property type="component" value="Unassembled WGS sequence"/>
</dbReference>
<protein>
    <submittedName>
        <fullName evidence="3">P4 alpha zinc-binding domain-containing protein</fullName>
    </submittedName>
</protein>
<dbReference type="Pfam" id="PF23639">
    <property type="entry name" value="DUF7146"/>
    <property type="match status" value="1"/>
</dbReference>
<name>A0A506U9U4_9HYPH</name>
<dbReference type="GO" id="GO:0003677">
    <property type="term" value="F:DNA binding"/>
    <property type="evidence" value="ECO:0007669"/>
    <property type="project" value="InterPro"/>
</dbReference>
<dbReference type="EMBL" id="VHLG01000012">
    <property type="protein sequence ID" value="TPW28597.1"/>
    <property type="molecule type" value="Genomic_DNA"/>
</dbReference>
<dbReference type="OrthoDB" id="9811157at2"/>
<feature type="region of interest" description="Disordered" evidence="1">
    <location>
        <begin position="97"/>
        <end position="133"/>
    </location>
</feature>
<accession>A0A506U9U4</accession>
<feature type="compositionally biased region" description="Basic and acidic residues" evidence="1">
    <location>
        <begin position="99"/>
        <end position="133"/>
    </location>
</feature>
<keyword evidence="4" id="KW-1185">Reference proteome</keyword>
<evidence type="ECO:0000259" key="2">
    <source>
        <dbReference type="Pfam" id="PF23639"/>
    </source>
</evidence>
<dbReference type="SUPFAM" id="SSF57783">
    <property type="entry name" value="Zinc beta-ribbon"/>
    <property type="match status" value="1"/>
</dbReference>
<dbReference type="AlphaFoldDB" id="A0A506U9U4"/>
<sequence>MSDLISAFVEEARAVSLDVVADLFGRAAMRGSEWTGPCPLAGGKDAYAVNVIKGVWNCRKCGTGGHDAISLVAHECGFDLSSRSGFLGACAEVLGRPVPDPDQRESDEERQAREARAERMRAEAQAKAQDAEERKQYFRDRAIVRARNIYLNDRHIVAPGAALMVRDYLRFRTGFTMPEAVFESIRYDRHHTYWHGRDERGYLRAIHTGAAMLAPIVDLTGKVFGCHETWIDLKVEPKRRPLLIDDKGERLPTKKMQGQHKGMLIPVLGDLGSSRWVIAEGIENVAAVAGLEGFRADTFYCAAGSLGNLAGPAASKERHPTLVNIDKRGARRPAMVPGPIPKPDQDASDALQVPGHVDVLVLIGDGDSEKIMTTCAMERAELRLSAPGRTVTTEWAPKSAGDFSEYCMGMADG</sequence>
<dbReference type="Gene3D" id="3.90.580.10">
    <property type="entry name" value="Zinc finger, CHC2-type domain"/>
    <property type="match status" value="1"/>
</dbReference>
<organism evidence="3 4">
    <name type="scientific">Martelella alba</name>
    <dbReference type="NCBI Taxonomy" id="2590451"/>
    <lineage>
        <taxon>Bacteria</taxon>
        <taxon>Pseudomonadati</taxon>
        <taxon>Pseudomonadota</taxon>
        <taxon>Alphaproteobacteria</taxon>
        <taxon>Hyphomicrobiales</taxon>
        <taxon>Aurantimonadaceae</taxon>
        <taxon>Martelella</taxon>
    </lineage>
</organism>
<proteinExistence type="predicted"/>
<evidence type="ECO:0000313" key="4">
    <source>
        <dbReference type="Proteomes" id="UP000318801"/>
    </source>
</evidence>
<dbReference type="GO" id="GO:0006260">
    <property type="term" value="P:DNA replication"/>
    <property type="evidence" value="ECO:0007669"/>
    <property type="project" value="InterPro"/>
</dbReference>
<feature type="domain" description="DUF7146" evidence="2">
    <location>
        <begin position="163"/>
        <end position="259"/>
    </location>
</feature>
<dbReference type="RefSeq" id="WP_141150315.1">
    <property type="nucleotide sequence ID" value="NZ_VHLG01000012.1"/>
</dbReference>
<dbReference type="GO" id="GO:0008270">
    <property type="term" value="F:zinc ion binding"/>
    <property type="evidence" value="ECO:0007669"/>
    <property type="project" value="InterPro"/>
</dbReference>
<reference evidence="3 4" key="1">
    <citation type="submission" date="2019-06" db="EMBL/GenBank/DDBJ databases">
        <authorList>
            <person name="Li M."/>
        </authorList>
    </citation>
    <scope>NUCLEOTIDE SEQUENCE [LARGE SCALE GENOMIC DNA]</scope>
    <source>
        <strain evidence="3 4">BGMRC2036</strain>
    </source>
</reference>
<evidence type="ECO:0000313" key="3">
    <source>
        <dbReference type="EMBL" id="TPW28597.1"/>
    </source>
</evidence>
<gene>
    <name evidence="3" type="ORF">FJU08_17490</name>
</gene>